<evidence type="ECO:0000313" key="1">
    <source>
        <dbReference type="EMBL" id="MFC5213494.1"/>
    </source>
</evidence>
<organism evidence="1 2">
    <name type="scientific">Streptomyces coerulescens</name>
    <dbReference type="NCBI Taxonomy" id="29304"/>
    <lineage>
        <taxon>Bacteria</taxon>
        <taxon>Bacillati</taxon>
        <taxon>Actinomycetota</taxon>
        <taxon>Actinomycetes</taxon>
        <taxon>Kitasatosporales</taxon>
        <taxon>Streptomycetaceae</taxon>
        <taxon>Streptomyces</taxon>
    </lineage>
</organism>
<evidence type="ECO:0000313" key="2">
    <source>
        <dbReference type="Proteomes" id="UP001596263"/>
    </source>
</evidence>
<gene>
    <name evidence="1" type="ORF">ACFPQ9_06565</name>
</gene>
<dbReference type="RefSeq" id="WP_380847941.1">
    <property type="nucleotide sequence ID" value="NZ_JBHSKM010000002.1"/>
</dbReference>
<dbReference type="Proteomes" id="UP001596263">
    <property type="component" value="Unassembled WGS sequence"/>
</dbReference>
<proteinExistence type="predicted"/>
<comment type="caution">
    <text evidence="1">The sequence shown here is derived from an EMBL/GenBank/DDBJ whole genome shotgun (WGS) entry which is preliminary data.</text>
</comment>
<name>A0ABW0CD12_STRCD</name>
<dbReference type="Gene3D" id="3.40.1580.10">
    <property type="entry name" value="SMI1/KNR4-like"/>
    <property type="match status" value="1"/>
</dbReference>
<reference evidence="2" key="1">
    <citation type="journal article" date="2019" name="Int. J. Syst. Evol. Microbiol.">
        <title>The Global Catalogue of Microorganisms (GCM) 10K type strain sequencing project: providing services to taxonomists for standard genome sequencing and annotation.</title>
        <authorList>
            <consortium name="The Broad Institute Genomics Platform"/>
            <consortium name="The Broad Institute Genome Sequencing Center for Infectious Disease"/>
            <person name="Wu L."/>
            <person name="Ma J."/>
        </authorList>
    </citation>
    <scope>NUCLEOTIDE SEQUENCE [LARGE SCALE GENOMIC DNA]</scope>
    <source>
        <strain evidence="2">KCTC 42586</strain>
    </source>
</reference>
<sequence length="203" mass="22400">MTAWETLQRIMPPTAESDTSVDWGRVEQSWGRTFPSDYHRFIDSYGAGGVEDCLVIMAPENKQEAPASPYGGMIHETLNAEGAWGRIPKAPDVAGLEPVLIAWGVSCAADILCWDASAEDPATWPLLVYERGDNLWRRYDCGVVEFVVRVIRAEFDDCPIGDLSFWGAGSALFLNEAEGRRRLEQGLDPWTGGPDPYAGMSWG</sequence>
<protein>
    <recommendedName>
        <fullName evidence="3">Knr4/Smi1-like domain-containing protein</fullName>
    </recommendedName>
</protein>
<dbReference type="SUPFAM" id="SSF160631">
    <property type="entry name" value="SMI1/KNR4-like"/>
    <property type="match status" value="1"/>
</dbReference>
<accession>A0ABW0CD12</accession>
<keyword evidence="2" id="KW-1185">Reference proteome</keyword>
<dbReference type="EMBL" id="JBHSKM010000002">
    <property type="protein sequence ID" value="MFC5213494.1"/>
    <property type="molecule type" value="Genomic_DNA"/>
</dbReference>
<dbReference type="InterPro" id="IPR037883">
    <property type="entry name" value="Knr4/Smi1-like_sf"/>
</dbReference>
<evidence type="ECO:0008006" key="3">
    <source>
        <dbReference type="Google" id="ProtNLM"/>
    </source>
</evidence>